<reference evidence="2 3" key="1">
    <citation type="submission" date="2017-01" db="EMBL/GenBank/DDBJ databases">
        <title>Genome Sequencing of a Marine Spirillum, Oceanospirillum multiglobuliferum ATCC 33336, from Japan.</title>
        <authorList>
            <person name="Carney J.G."/>
            <person name="Trachtenberg A.M."/>
            <person name="Rheaume B.A."/>
            <person name="Linnane J.D."/>
            <person name="Pitts N.L."/>
            <person name="Mykles D.L."/>
            <person name="Maclea K.S."/>
        </authorList>
    </citation>
    <scope>NUCLEOTIDE SEQUENCE [LARGE SCALE GENOMIC DNA]</scope>
    <source>
        <strain evidence="2 3">ATCC 33336</strain>
    </source>
</reference>
<dbReference type="Pfam" id="PF05118">
    <property type="entry name" value="Asp_Arg_Hydrox"/>
    <property type="match status" value="1"/>
</dbReference>
<organism evidence="2 3">
    <name type="scientific">Oceanospirillum multiglobuliferum</name>
    <dbReference type="NCBI Taxonomy" id="64969"/>
    <lineage>
        <taxon>Bacteria</taxon>
        <taxon>Pseudomonadati</taxon>
        <taxon>Pseudomonadota</taxon>
        <taxon>Gammaproteobacteria</taxon>
        <taxon>Oceanospirillales</taxon>
        <taxon>Oceanospirillaceae</taxon>
        <taxon>Oceanospirillum</taxon>
    </lineage>
</organism>
<evidence type="ECO:0000313" key="3">
    <source>
        <dbReference type="Proteomes" id="UP000191418"/>
    </source>
</evidence>
<dbReference type="EMBL" id="MTSM01000004">
    <property type="protein sequence ID" value="OPX56350.1"/>
    <property type="molecule type" value="Genomic_DNA"/>
</dbReference>
<dbReference type="Gene3D" id="2.60.120.330">
    <property type="entry name" value="B-lactam Antibiotic, Isopenicillin N Synthase, Chain"/>
    <property type="match status" value="1"/>
</dbReference>
<accession>A0A1T4LVB4</accession>
<name>A0A1T4LVB4_9GAMM</name>
<comment type="caution">
    <text evidence="2">The sequence shown here is derived from an EMBL/GenBank/DDBJ whole genome shotgun (WGS) entry which is preliminary data.</text>
</comment>
<dbReference type="RefSeq" id="WP_078744156.1">
    <property type="nucleotide sequence ID" value="NZ_FUXG01000003.1"/>
</dbReference>
<dbReference type="Proteomes" id="UP000191418">
    <property type="component" value="Unassembled WGS sequence"/>
</dbReference>
<evidence type="ECO:0000259" key="1">
    <source>
        <dbReference type="Pfam" id="PF05118"/>
    </source>
</evidence>
<dbReference type="SUPFAM" id="SSF51197">
    <property type="entry name" value="Clavaminate synthase-like"/>
    <property type="match status" value="1"/>
</dbReference>
<proteinExistence type="predicted"/>
<protein>
    <recommendedName>
        <fullName evidence="1">Aspartyl/asparaginy/proline hydroxylase domain-containing protein</fullName>
    </recommendedName>
</protein>
<evidence type="ECO:0000313" key="2">
    <source>
        <dbReference type="EMBL" id="OPX56350.1"/>
    </source>
</evidence>
<dbReference type="InterPro" id="IPR007803">
    <property type="entry name" value="Asp/Arg/Pro-Hydrxlase"/>
</dbReference>
<sequence length="239" mass="27560">MTDAYHKLPLTFNRERLQQDLEKLLHNHWISHINQSVHNGGWCALPLRSVDGKVDSITVAELNPERYQNTLYLEQSDYLKEVVSGLQCSVVSARLMLLKAGEEIRRHTDMDLCFEDGCVRLHIPIQTHADVTFLINDQPVHFSEGECWYMNANYPHEVKNGSSVDRVHLVIDCIVNDWLRGLFINTGYEKTVVEYKYGSPDITDENILQVIEQLDRLDADGARALAQNLTSLWQKHHEH</sequence>
<gene>
    <name evidence="2" type="ORF">BTE48_05120</name>
</gene>
<dbReference type="InterPro" id="IPR027443">
    <property type="entry name" value="IPNS-like_sf"/>
</dbReference>
<keyword evidence="3" id="KW-1185">Reference proteome</keyword>
<dbReference type="OrthoDB" id="1441538at2"/>
<dbReference type="STRING" id="64969.SAMN02745127_00543"/>
<dbReference type="AlphaFoldDB" id="A0A1T4LVB4"/>
<feature type="domain" description="Aspartyl/asparaginy/proline hydroxylase" evidence="1">
    <location>
        <begin position="13"/>
        <end position="173"/>
    </location>
</feature>